<dbReference type="InterPro" id="IPR001610">
    <property type="entry name" value="PAC"/>
</dbReference>
<dbReference type="InterPro" id="IPR035965">
    <property type="entry name" value="PAS-like_dom_sf"/>
</dbReference>
<comment type="caution">
    <text evidence="9">The sequence shown here is derived from an EMBL/GenBank/DDBJ whole genome shotgun (WGS) entry which is preliminary data.</text>
</comment>
<dbReference type="InterPro" id="IPR000700">
    <property type="entry name" value="PAS-assoc_C"/>
</dbReference>
<dbReference type="PROSITE" id="PS50110">
    <property type="entry name" value="RESPONSE_REGULATORY"/>
    <property type="match status" value="1"/>
</dbReference>
<accession>A0AAN6IWV4</accession>
<dbReference type="InterPro" id="IPR013656">
    <property type="entry name" value="PAS_4"/>
</dbReference>
<dbReference type="SMART" id="SM00091">
    <property type="entry name" value="PAS"/>
    <property type="match status" value="2"/>
</dbReference>
<evidence type="ECO:0000256" key="3">
    <source>
        <dbReference type="PROSITE-ProRule" id="PRU00169"/>
    </source>
</evidence>
<dbReference type="PRINTS" id="PR00344">
    <property type="entry name" value="BCTRLSENSOR"/>
</dbReference>
<feature type="domain" description="PAC" evidence="8">
    <location>
        <begin position="275"/>
        <end position="326"/>
    </location>
</feature>
<dbReference type="FunFam" id="3.30.565.10:FF:000010">
    <property type="entry name" value="Sensor histidine kinase RcsC"/>
    <property type="match status" value="1"/>
</dbReference>
<dbReference type="InterPro" id="IPR036097">
    <property type="entry name" value="HisK_dim/P_sf"/>
</dbReference>
<dbReference type="Pfam" id="PF08448">
    <property type="entry name" value="PAS_4"/>
    <property type="match status" value="1"/>
</dbReference>
<dbReference type="PROSITE" id="PS50112">
    <property type="entry name" value="PAS"/>
    <property type="match status" value="1"/>
</dbReference>
<dbReference type="CDD" id="cd00082">
    <property type="entry name" value="HisKA"/>
    <property type="match status" value="1"/>
</dbReference>
<sequence length="706" mass="78825">MQPFLEVIANWAFGLWSPLLSRKRLAVDELKDAKGTAMAEPSLAVSRQKPLPPEQSDSLHGTHPSSASQSSSGMERIFALSPVPTAVLDKDLRIITISMSAQSMYDLDLNECKGRNFLDFVDDMSMPASHATTAKLIQDAISTRKEQRSEPMPGTTVPGFWRLRVLPIFDADELLYVVVEAQDVTEDVQKTLNYSTQLASAETYRILVSTLRDYAIFMLDPNGCIATWNTGATLLKQYTQEEIIGKHFSTFYREEDRKARKPEKELELALRDGKVEDEGWRVRKDGSRFWANVIITPVYRDGELTGFSKVTRDLTERKAAEARLISAYEEASKLKSDFLANMSHEIRTPMHGMLSALSLLTDTDLSKEQKELTRIIDESGAILLQVINDILDYSKLSSGSFSISKDVLNISEIVAAVRRAFNVGSDNDMKLEVELDPRLPKFAQGDALCYRQILQNLVSNAIKFTDHGYVRVKVILTNEDESSYDIRTEVIDTGIGVPLESEHVLFTPFTQLDKFSTKRYKGTGLGLSICKSLVELMGGEIGFGPNPDRQGSVFYFSLKLNKLDAKVPAPPVPNAPDVDLKKLAPEKQILLVEDNAINQTIMVRLLRAFGFEKVDVASDGKEGLQLVKQKPLTYSLILMDISMPVMDGVTATKEIRRLGHSVPIIAMTANALKGDEEAYLAEGMNDYVAKPVDRKLLTQALLRWLR</sequence>
<dbReference type="CDD" id="cd16922">
    <property type="entry name" value="HATPase_EvgS-ArcB-TorS-like"/>
    <property type="match status" value="1"/>
</dbReference>
<evidence type="ECO:0008006" key="11">
    <source>
        <dbReference type="Google" id="ProtNLM"/>
    </source>
</evidence>
<evidence type="ECO:0000313" key="10">
    <source>
        <dbReference type="Proteomes" id="UP001161757"/>
    </source>
</evidence>
<dbReference type="Gene3D" id="1.10.287.130">
    <property type="match status" value="1"/>
</dbReference>
<feature type="compositionally biased region" description="Polar residues" evidence="4">
    <location>
        <begin position="55"/>
        <end position="73"/>
    </location>
</feature>
<dbReference type="GO" id="GO:0000155">
    <property type="term" value="F:phosphorelay sensor kinase activity"/>
    <property type="evidence" value="ECO:0007669"/>
    <property type="project" value="InterPro"/>
</dbReference>
<feature type="domain" description="Histidine kinase" evidence="5">
    <location>
        <begin position="341"/>
        <end position="562"/>
    </location>
</feature>
<evidence type="ECO:0000256" key="1">
    <source>
        <dbReference type="ARBA" id="ARBA00022553"/>
    </source>
</evidence>
<evidence type="ECO:0000256" key="2">
    <source>
        <dbReference type="ARBA" id="ARBA00023012"/>
    </source>
</evidence>
<keyword evidence="1 3" id="KW-0597">Phosphoprotein</keyword>
<dbReference type="InterPro" id="IPR001789">
    <property type="entry name" value="Sig_transdc_resp-reg_receiver"/>
</dbReference>
<dbReference type="SMART" id="SM00387">
    <property type="entry name" value="HATPase_c"/>
    <property type="match status" value="1"/>
</dbReference>
<dbReference type="Proteomes" id="UP001161757">
    <property type="component" value="Unassembled WGS sequence"/>
</dbReference>
<evidence type="ECO:0000259" key="5">
    <source>
        <dbReference type="PROSITE" id="PS50109"/>
    </source>
</evidence>
<dbReference type="SUPFAM" id="SSF52172">
    <property type="entry name" value="CheY-like"/>
    <property type="match status" value="1"/>
</dbReference>
<dbReference type="PROSITE" id="PS50109">
    <property type="entry name" value="HIS_KIN"/>
    <property type="match status" value="1"/>
</dbReference>
<name>A0AAN6IWV4_EXODE</name>
<dbReference type="PANTHER" id="PTHR45339">
    <property type="entry name" value="HYBRID SIGNAL TRANSDUCTION HISTIDINE KINASE J"/>
    <property type="match status" value="1"/>
</dbReference>
<dbReference type="EMBL" id="JAJGCB010000012">
    <property type="protein sequence ID" value="KAJ8990076.1"/>
    <property type="molecule type" value="Genomic_DNA"/>
</dbReference>
<dbReference type="Gene3D" id="3.30.450.20">
    <property type="entry name" value="PAS domain"/>
    <property type="match status" value="2"/>
</dbReference>
<dbReference type="SUPFAM" id="SSF47384">
    <property type="entry name" value="Homodimeric domain of signal transducing histidine kinase"/>
    <property type="match status" value="1"/>
</dbReference>
<dbReference type="InterPro" id="IPR000014">
    <property type="entry name" value="PAS"/>
</dbReference>
<dbReference type="SMART" id="SM00448">
    <property type="entry name" value="REC"/>
    <property type="match status" value="1"/>
</dbReference>
<dbReference type="SUPFAM" id="SSF55874">
    <property type="entry name" value="ATPase domain of HSP90 chaperone/DNA topoisomerase II/histidine kinase"/>
    <property type="match status" value="1"/>
</dbReference>
<evidence type="ECO:0000259" key="6">
    <source>
        <dbReference type="PROSITE" id="PS50110"/>
    </source>
</evidence>
<dbReference type="CDD" id="cd17546">
    <property type="entry name" value="REC_hyHK_CKI1_RcsC-like"/>
    <property type="match status" value="1"/>
</dbReference>
<dbReference type="InterPro" id="IPR011006">
    <property type="entry name" value="CheY-like_superfamily"/>
</dbReference>
<dbReference type="Pfam" id="PF13426">
    <property type="entry name" value="PAS_9"/>
    <property type="match status" value="1"/>
</dbReference>
<dbReference type="Gene3D" id="3.40.50.2300">
    <property type="match status" value="1"/>
</dbReference>
<dbReference type="FunFam" id="3.30.450.20:FF:000136">
    <property type="entry name" value="Sensor histidine kinase/response regulator Fos-1"/>
    <property type="match status" value="1"/>
</dbReference>
<dbReference type="PANTHER" id="PTHR45339:SF1">
    <property type="entry name" value="HYBRID SIGNAL TRANSDUCTION HISTIDINE KINASE J"/>
    <property type="match status" value="1"/>
</dbReference>
<proteinExistence type="predicted"/>
<organism evidence="9 10">
    <name type="scientific">Exophiala dermatitidis</name>
    <name type="common">Black yeast-like fungus</name>
    <name type="synonym">Wangiella dermatitidis</name>
    <dbReference type="NCBI Taxonomy" id="5970"/>
    <lineage>
        <taxon>Eukaryota</taxon>
        <taxon>Fungi</taxon>
        <taxon>Dikarya</taxon>
        <taxon>Ascomycota</taxon>
        <taxon>Pezizomycotina</taxon>
        <taxon>Eurotiomycetes</taxon>
        <taxon>Chaetothyriomycetidae</taxon>
        <taxon>Chaetothyriales</taxon>
        <taxon>Herpotrichiellaceae</taxon>
        <taxon>Exophiala</taxon>
    </lineage>
</organism>
<dbReference type="InterPro" id="IPR005467">
    <property type="entry name" value="His_kinase_dom"/>
</dbReference>
<dbReference type="CDD" id="cd00130">
    <property type="entry name" value="PAS"/>
    <property type="match status" value="2"/>
</dbReference>
<dbReference type="Pfam" id="PF02518">
    <property type="entry name" value="HATPase_c"/>
    <property type="match status" value="1"/>
</dbReference>
<feature type="modified residue" description="4-aspartylphosphate" evidence="3">
    <location>
        <position position="640"/>
    </location>
</feature>
<feature type="domain" description="Response regulatory" evidence="6">
    <location>
        <begin position="588"/>
        <end position="705"/>
    </location>
</feature>
<dbReference type="InterPro" id="IPR004358">
    <property type="entry name" value="Sig_transdc_His_kin-like_C"/>
</dbReference>
<keyword evidence="2" id="KW-0902">Two-component regulatory system</keyword>
<dbReference type="InterPro" id="IPR036890">
    <property type="entry name" value="HATPase_C_sf"/>
</dbReference>
<dbReference type="InterPro" id="IPR003661">
    <property type="entry name" value="HisK_dim/P_dom"/>
</dbReference>
<evidence type="ECO:0000313" key="9">
    <source>
        <dbReference type="EMBL" id="KAJ8990076.1"/>
    </source>
</evidence>
<dbReference type="Pfam" id="PF00512">
    <property type="entry name" value="HisKA"/>
    <property type="match status" value="1"/>
</dbReference>
<gene>
    <name evidence="9" type="ORF">HRR80_006207</name>
</gene>
<dbReference type="SMART" id="SM00388">
    <property type="entry name" value="HisKA"/>
    <property type="match status" value="1"/>
</dbReference>
<reference evidence="9" key="1">
    <citation type="submission" date="2023-01" db="EMBL/GenBank/DDBJ databases">
        <title>Exophiala dermititidis isolated from Cystic Fibrosis Patient.</title>
        <authorList>
            <person name="Kurbessoian T."/>
            <person name="Crocker A."/>
            <person name="Murante D."/>
            <person name="Hogan D.A."/>
            <person name="Stajich J.E."/>
        </authorList>
    </citation>
    <scope>NUCLEOTIDE SEQUENCE</scope>
    <source>
        <strain evidence="9">Ex8</strain>
    </source>
</reference>
<dbReference type="AlphaFoldDB" id="A0AAN6IWV4"/>
<dbReference type="InterPro" id="IPR003594">
    <property type="entry name" value="HATPase_dom"/>
</dbReference>
<dbReference type="Pfam" id="PF00072">
    <property type="entry name" value="Response_reg"/>
    <property type="match status" value="1"/>
</dbReference>
<feature type="region of interest" description="Disordered" evidence="4">
    <location>
        <begin position="38"/>
        <end position="74"/>
    </location>
</feature>
<protein>
    <recommendedName>
        <fullName evidence="11">Two-component system protein A</fullName>
    </recommendedName>
</protein>
<dbReference type="NCBIfam" id="TIGR00229">
    <property type="entry name" value="sensory_box"/>
    <property type="match status" value="1"/>
</dbReference>
<dbReference type="PROSITE" id="PS50113">
    <property type="entry name" value="PAC"/>
    <property type="match status" value="1"/>
</dbReference>
<evidence type="ECO:0000259" key="7">
    <source>
        <dbReference type="PROSITE" id="PS50112"/>
    </source>
</evidence>
<dbReference type="Gene3D" id="3.30.565.10">
    <property type="entry name" value="Histidine kinase-like ATPase, C-terminal domain"/>
    <property type="match status" value="1"/>
</dbReference>
<evidence type="ECO:0000259" key="8">
    <source>
        <dbReference type="PROSITE" id="PS50113"/>
    </source>
</evidence>
<dbReference type="SUPFAM" id="SSF55785">
    <property type="entry name" value="PYP-like sensor domain (PAS domain)"/>
    <property type="match status" value="2"/>
</dbReference>
<feature type="domain" description="PAS" evidence="7">
    <location>
        <begin position="200"/>
        <end position="273"/>
    </location>
</feature>
<dbReference type="SMART" id="SM00086">
    <property type="entry name" value="PAC"/>
    <property type="match status" value="1"/>
</dbReference>
<evidence type="ECO:0000256" key="4">
    <source>
        <dbReference type="SAM" id="MobiDB-lite"/>
    </source>
</evidence>